<comment type="caution">
    <text evidence="1">The sequence shown here is derived from an EMBL/GenBank/DDBJ whole genome shotgun (WGS) entry which is preliminary data.</text>
</comment>
<proteinExistence type="predicted"/>
<gene>
    <name evidence="1" type="ORF">NDU88_002779</name>
</gene>
<name>A0AAV7Q709_PLEWA</name>
<dbReference type="AlphaFoldDB" id="A0AAV7Q709"/>
<dbReference type="EMBL" id="JANPWB010000010">
    <property type="protein sequence ID" value="KAJ1136362.1"/>
    <property type="molecule type" value="Genomic_DNA"/>
</dbReference>
<accession>A0AAV7Q709</accession>
<keyword evidence="2" id="KW-1185">Reference proteome</keyword>
<sequence>MAGSSVNAEVWVMCVPDEEEMQFVCHMCDRLDCLVHGVPLFVFPLQVSAHQKKGRAKDMRTLRVYSWRSTHCRKQWEDLRCWARNTAEAQLRTASQQGRGARQTLTPLMARILVVAYPELDGNLRASQQPQEG</sequence>
<dbReference type="Proteomes" id="UP001066276">
    <property type="component" value="Chromosome 6"/>
</dbReference>
<evidence type="ECO:0000313" key="2">
    <source>
        <dbReference type="Proteomes" id="UP001066276"/>
    </source>
</evidence>
<organism evidence="1 2">
    <name type="scientific">Pleurodeles waltl</name>
    <name type="common">Iberian ribbed newt</name>
    <dbReference type="NCBI Taxonomy" id="8319"/>
    <lineage>
        <taxon>Eukaryota</taxon>
        <taxon>Metazoa</taxon>
        <taxon>Chordata</taxon>
        <taxon>Craniata</taxon>
        <taxon>Vertebrata</taxon>
        <taxon>Euteleostomi</taxon>
        <taxon>Amphibia</taxon>
        <taxon>Batrachia</taxon>
        <taxon>Caudata</taxon>
        <taxon>Salamandroidea</taxon>
        <taxon>Salamandridae</taxon>
        <taxon>Pleurodelinae</taxon>
        <taxon>Pleurodeles</taxon>
    </lineage>
</organism>
<protein>
    <submittedName>
        <fullName evidence="1">Uncharacterized protein</fullName>
    </submittedName>
</protein>
<reference evidence="1" key="1">
    <citation type="journal article" date="2022" name="bioRxiv">
        <title>Sequencing and chromosome-scale assembly of the giantPleurodeles waltlgenome.</title>
        <authorList>
            <person name="Brown T."/>
            <person name="Elewa A."/>
            <person name="Iarovenko S."/>
            <person name="Subramanian E."/>
            <person name="Araus A.J."/>
            <person name="Petzold A."/>
            <person name="Susuki M."/>
            <person name="Suzuki K.-i.T."/>
            <person name="Hayashi T."/>
            <person name="Toyoda A."/>
            <person name="Oliveira C."/>
            <person name="Osipova E."/>
            <person name="Leigh N.D."/>
            <person name="Simon A."/>
            <person name="Yun M.H."/>
        </authorList>
    </citation>
    <scope>NUCLEOTIDE SEQUENCE</scope>
    <source>
        <strain evidence="1">20211129_DDA</strain>
        <tissue evidence="1">Liver</tissue>
    </source>
</reference>
<evidence type="ECO:0000313" key="1">
    <source>
        <dbReference type="EMBL" id="KAJ1136362.1"/>
    </source>
</evidence>